<gene>
    <name evidence="1" type="ORF">pipiens_009205</name>
</gene>
<keyword evidence="2" id="KW-1185">Reference proteome</keyword>
<protein>
    <submittedName>
        <fullName evidence="1">Uncharacterized protein</fullName>
    </submittedName>
</protein>
<proteinExistence type="predicted"/>
<evidence type="ECO:0000313" key="2">
    <source>
        <dbReference type="Proteomes" id="UP001562425"/>
    </source>
</evidence>
<organism evidence="1 2">
    <name type="scientific">Culex pipiens pipiens</name>
    <name type="common">Northern house mosquito</name>
    <dbReference type="NCBI Taxonomy" id="38569"/>
    <lineage>
        <taxon>Eukaryota</taxon>
        <taxon>Metazoa</taxon>
        <taxon>Ecdysozoa</taxon>
        <taxon>Arthropoda</taxon>
        <taxon>Hexapoda</taxon>
        <taxon>Insecta</taxon>
        <taxon>Pterygota</taxon>
        <taxon>Neoptera</taxon>
        <taxon>Endopterygota</taxon>
        <taxon>Diptera</taxon>
        <taxon>Nematocera</taxon>
        <taxon>Culicoidea</taxon>
        <taxon>Culicidae</taxon>
        <taxon>Culicinae</taxon>
        <taxon>Culicini</taxon>
        <taxon>Culex</taxon>
        <taxon>Culex</taxon>
    </lineage>
</organism>
<name>A0ABD1DEY8_CULPP</name>
<dbReference type="AlphaFoldDB" id="A0ABD1DEY8"/>
<sequence length="150" mass="17970">MDLSWFRRYNRQTTLECQQSPCFVIIQSITTILKLNMDTKNRRIADPYFTFLSLKSICNLVYKRGYVKHTITDQIECWTHSTSFQYFEKVQRFKCFVHQAGLSHGLVSRIEITVYHLMHKKMPHPRRVWKSFLAAVEQTSVDDFTRIRRS</sequence>
<dbReference type="Proteomes" id="UP001562425">
    <property type="component" value="Unassembled WGS sequence"/>
</dbReference>
<dbReference type="EMBL" id="JBEHCU010006014">
    <property type="protein sequence ID" value="KAL1398143.1"/>
    <property type="molecule type" value="Genomic_DNA"/>
</dbReference>
<evidence type="ECO:0000313" key="1">
    <source>
        <dbReference type="EMBL" id="KAL1398143.1"/>
    </source>
</evidence>
<accession>A0ABD1DEY8</accession>
<comment type="caution">
    <text evidence="1">The sequence shown here is derived from an EMBL/GenBank/DDBJ whole genome shotgun (WGS) entry which is preliminary data.</text>
</comment>
<reference evidence="1 2" key="1">
    <citation type="submission" date="2024-05" db="EMBL/GenBank/DDBJ databases">
        <title>Culex pipiens pipiens assembly and annotation.</title>
        <authorList>
            <person name="Alout H."/>
            <person name="Durand T."/>
        </authorList>
    </citation>
    <scope>NUCLEOTIDE SEQUENCE [LARGE SCALE GENOMIC DNA]</scope>
    <source>
        <strain evidence="1">HA-2024</strain>
        <tissue evidence="1">Whole body</tissue>
    </source>
</reference>